<feature type="transmembrane region" description="Helical" evidence="1">
    <location>
        <begin position="247"/>
        <end position="268"/>
    </location>
</feature>
<keyword evidence="4" id="KW-1185">Reference proteome</keyword>
<feature type="transmembrane region" description="Helical" evidence="1">
    <location>
        <begin position="62"/>
        <end position="81"/>
    </location>
</feature>
<evidence type="ECO:0000256" key="1">
    <source>
        <dbReference type="SAM" id="Phobius"/>
    </source>
</evidence>
<dbReference type="EMBL" id="PIQO01000001">
    <property type="protein sequence ID" value="PKR86731.1"/>
    <property type="molecule type" value="Genomic_DNA"/>
</dbReference>
<dbReference type="OrthoDB" id="9807744at2"/>
<evidence type="ECO:0000313" key="3">
    <source>
        <dbReference type="EMBL" id="PKR86731.1"/>
    </source>
</evidence>
<protein>
    <recommendedName>
        <fullName evidence="2">DUF418 domain-containing protein</fullName>
    </recommendedName>
</protein>
<keyword evidence="1" id="KW-1133">Transmembrane helix</keyword>
<dbReference type="PANTHER" id="PTHR30590:SF2">
    <property type="entry name" value="INNER MEMBRANE PROTEIN"/>
    <property type="match status" value="1"/>
</dbReference>
<reference evidence="3 4" key="1">
    <citation type="submission" date="2017-11" db="EMBL/GenBank/DDBJ databases">
        <title>Bacillus camelliae sp. nov., isolated from pu'er tea.</title>
        <authorList>
            <person name="Niu L."/>
        </authorList>
    </citation>
    <scope>NUCLEOTIDE SEQUENCE [LARGE SCALE GENOMIC DNA]</scope>
    <source>
        <strain evidence="3 4">7578-1</strain>
    </source>
</reference>
<feature type="domain" description="DUF418" evidence="2">
    <location>
        <begin position="233"/>
        <end position="386"/>
    </location>
</feature>
<feature type="transmembrane region" description="Helical" evidence="1">
    <location>
        <begin position="280"/>
        <end position="298"/>
    </location>
</feature>
<feature type="transmembrane region" description="Helical" evidence="1">
    <location>
        <begin position="20"/>
        <end position="42"/>
    </location>
</feature>
<dbReference type="PANTHER" id="PTHR30590">
    <property type="entry name" value="INNER MEMBRANE PROTEIN"/>
    <property type="match status" value="1"/>
</dbReference>
<comment type="caution">
    <text evidence="3">The sequence shown here is derived from an EMBL/GenBank/DDBJ whole genome shotgun (WGS) entry which is preliminary data.</text>
</comment>
<feature type="transmembrane region" description="Helical" evidence="1">
    <location>
        <begin position="151"/>
        <end position="168"/>
    </location>
</feature>
<keyword evidence="1" id="KW-0472">Membrane</keyword>
<keyword evidence="1" id="KW-0812">Transmembrane</keyword>
<organism evidence="3 4">
    <name type="scientific">Heyndrickxia camelliae</name>
    <dbReference type="NCBI Taxonomy" id="1707093"/>
    <lineage>
        <taxon>Bacteria</taxon>
        <taxon>Bacillati</taxon>
        <taxon>Bacillota</taxon>
        <taxon>Bacilli</taxon>
        <taxon>Bacillales</taxon>
        <taxon>Bacillaceae</taxon>
        <taxon>Heyndrickxia</taxon>
    </lineage>
</organism>
<proteinExistence type="predicted"/>
<feature type="transmembrane region" description="Helical" evidence="1">
    <location>
        <begin position="205"/>
        <end position="227"/>
    </location>
</feature>
<dbReference type="RefSeq" id="WP_101352381.1">
    <property type="nucleotide sequence ID" value="NZ_PIQO01000001.1"/>
</dbReference>
<name>A0A2N3LQ27_9BACI</name>
<sequence>MKLRMEPILKENRISTLDVVRGISLLGIVIVNMISFNAPVLYYNPYEWWKDSDAEVYKWVELIFQSSFYPIFALMFGYGSVILRERIRNRGLSFTNIYVRRLLFLLVIGFIHAFFIWSGDILVNYAIYGMLLMVLLELSGEVLLISGIMLFLIPNLCFILYILVNAIIDPNTTLMYADIANVNKAFNAYSTGSYLEITTQRITDWIAVNGSMNLFFSVFSILPLMMVGAGASKMKWLQNANIHKKKWLVLFIATFVIGIFLKSLSLLIDSNLAFKLVQQTIGGTIFSFAIVSLIVLLMTNRIFEKLLKPIATAGRMSLTIYLVQSIVGSLIFYHYGLGLYGGLTLLSCVLIGVFIYIIQVVLAEIWFMKFQYGPLEKVWRIVTYGKNKRGIPAKKQNT</sequence>
<dbReference type="InterPro" id="IPR007349">
    <property type="entry name" value="DUF418"/>
</dbReference>
<dbReference type="Pfam" id="PF04235">
    <property type="entry name" value="DUF418"/>
    <property type="match status" value="1"/>
</dbReference>
<feature type="transmembrane region" description="Helical" evidence="1">
    <location>
        <begin position="102"/>
        <end position="119"/>
    </location>
</feature>
<gene>
    <name evidence="3" type="ORF">CWO92_01335</name>
</gene>
<accession>A0A2N3LQ27</accession>
<feature type="transmembrane region" description="Helical" evidence="1">
    <location>
        <begin position="343"/>
        <end position="367"/>
    </location>
</feature>
<dbReference type="InterPro" id="IPR052529">
    <property type="entry name" value="Bact_Transport_Assoc"/>
</dbReference>
<dbReference type="Proteomes" id="UP000233440">
    <property type="component" value="Unassembled WGS sequence"/>
</dbReference>
<feature type="transmembrane region" description="Helical" evidence="1">
    <location>
        <begin position="318"/>
        <end position="337"/>
    </location>
</feature>
<evidence type="ECO:0000259" key="2">
    <source>
        <dbReference type="Pfam" id="PF04235"/>
    </source>
</evidence>
<dbReference type="AlphaFoldDB" id="A0A2N3LQ27"/>
<evidence type="ECO:0000313" key="4">
    <source>
        <dbReference type="Proteomes" id="UP000233440"/>
    </source>
</evidence>